<feature type="compositionally biased region" description="Polar residues" evidence="1">
    <location>
        <begin position="104"/>
        <end position="125"/>
    </location>
</feature>
<organism evidence="2">
    <name type="scientific">Alexandrium monilatum</name>
    <dbReference type="NCBI Taxonomy" id="311494"/>
    <lineage>
        <taxon>Eukaryota</taxon>
        <taxon>Sar</taxon>
        <taxon>Alveolata</taxon>
        <taxon>Dinophyceae</taxon>
        <taxon>Gonyaulacales</taxon>
        <taxon>Pyrocystaceae</taxon>
        <taxon>Alexandrium</taxon>
    </lineage>
</organism>
<accession>A0A7S4QPR8</accession>
<protein>
    <recommendedName>
        <fullName evidence="3">ISP1 C-terminal domain-containing protein</fullName>
    </recommendedName>
</protein>
<evidence type="ECO:0000313" key="2">
    <source>
        <dbReference type="EMBL" id="CAE4590178.1"/>
    </source>
</evidence>
<evidence type="ECO:0008006" key="3">
    <source>
        <dbReference type="Google" id="ProtNLM"/>
    </source>
</evidence>
<feature type="region of interest" description="Disordered" evidence="1">
    <location>
        <begin position="1"/>
        <end position="76"/>
    </location>
</feature>
<sequence length="274" mass="30144">MTWSLTSCCCTPTPAEAPKKVRRAQSSYQRSSEAAKAGREHQAGERDQDGAVGRRPSETIQLPAGPRRTCSASSDARAPAAANWLLRDDLKLSPADQDGETESLRSTRSAKSLRSQGTSASINSESAHDPVSAKSLRSQGTSSSIGSEFIQERMMQRESSSMGRSMKAFVRGMVRGQQISVIAPDGQLCTCNCTMDKRLRYFVIELKGSQRRIPMSSITEVFQGREPEDIDTPLSERCSTLMLERGDCISFHFPDVESREHFAMCLQILVDGQQ</sequence>
<feature type="region of interest" description="Disordered" evidence="1">
    <location>
        <begin position="93"/>
        <end position="149"/>
    </location>
</feature>
<dbReference type="Gene3D" id="2.30.29.30">
    <property type="entry name" value="Pleckstrin-homology domain (PH domain)/Phosphotyrosine-binding domain (PTB)"/>
    <property type="match status" value="1"/>
</dbReference>
<reference evidence="2" key="1">
    <citation type="submission" date="2021-01" db="EMBL/GenBank/DDBJ databases">
        <authorList>
            <person name="Corre E."/>
            <person name="Pelletier E."/>
            <person name="Niang G."/>
            <person name="Scheremetjew M."/>
            <person name="Finn R."/>
            <person name="Kale V."/>
            <person name="Holt S."/>
            <person name="Cochrane G."/>
            <person name="Meng A."/>
            <person name="Brown T."/>
            <person name="Cohen L."/>
        </authorList>
    </citation>
    <scope>NUCLEOTIDE SEQUENCE</scope>
    <source>
        <strain evidence="2">CCMP3105</strain>
    </source>
</reference>
<feature type="compositionally biased region" description="Polar residues" evidence="1">
    <location>
        <begin position="135"/>
        <end position="146"/>
    </location>
</feature>
<gene>
    <name evidence="2" type="ORF">AMON00008_LOCUS23810</name>
</gene>
<proteinExistence type="predicted"/>
<dbReference type="InterPro" id="IPR011993">
    <property type="entry name" value="PH-like_dom_sf"/>
</dbReference>
<name>A0A7S4QPR8_9DINO</name>
<dbReference type="AlphaFoldDB" id="A0A7S4QPR8"/>
<evidence type="ECO:0000256" key="1">
    <source>
        <dbReference type="SAM" id="MobiDB-lite"/>
    </source>
</evidence>
<dbReference type="EMBL" id="HBNR01034704">
    <property type="protein sequence ID" value="CAE4590178.1"/>
    <property type="molecule type" value="Transcribed_RNA"/>
</dbReference>
<feature type="compositionally biased region" description="Basic and acidic residues" evidence="1">
    <location>
        <begin position="36"/>
        <end position="49"/>
    </location>
</feature>